<organism evidence="1 2">
    <name type="scientific">Fusarium napiforme</name>
    <dbReference type="NCBI Taxonomy" id="42672"/>
    <lineage>
        <taxon>Eukaryota</taxon>
        <taxon>Fungi</taxon>
        <taxon>Dikarya</taxon>
        <taxon>Ascomycota</taxon>
        <taxon>Pezizomycotina</taxon>
        <taxon>Sordariomycetes</taxon>
        <taxon>Hypocreomycetidae</taxon>
        <taxon>Hypocreales</taxon>
        <taxon>Nectriaceae</taxon>
        <taxon>Fusarium</taxon>
        <taxon>Fusarium fujikuroi species complex</taxon>
    </lineage>
</organism>
<accession>A0A8H5JT53</accession>
<gene>
    <name evidence="1" type="ORF">FNAPI_4095</name>
</gene>
<protein>
    <submittedName>
        <fullName evidence="1">Uncharacterized protein</fullName>
    </submittedName>
</protein>
<evidence type="ECO:0000313" key="1">
    <source>
        <dbReference type="EMBL" id="KAF5560719.1"/>
    </source>
</evidence>
<comment type="caution">
    <text evidence="1">The sequence shown here is derived from an EMBL/GenBank/DDBJ whole genome shotgun (WGS) entry which is preliminary data.</text>
</comment>
<dbReference type="AlphaFoldDB" id="A0A8H5JT53"/>
<dbReference type="Proteomes" id="UP000574317">
    <property type="component" value="Unassembled WGS sequence"/>
</dbReference>
<evidence type="ECO:0000313" key="2">
    <source>
        <dbReference type="Proteomes" id="UP000574317"/>
    </source>
</evidence>
<name>A0A8H5JT53_9HYPO</name>
<proteinExistence type="predicted"/>
<dbReference type="EMBL" id="JAAOAO010000147">
    <property type="protein sequence ID" value="KAF5560719.1"/>
    <property type="molecule type" value="Genomic_DNA"/>
</dbReference>
<reference evidence="1 2" key="1">
    <citation type="submission" date="2020-05" db="EMBL/GenBank/DDBJ databases">
        <title>Identification and distribution of gene clusters putatively required for synthesis of sphingolipid metabolism inhibitors in phylogenetically diverse species of the filamentous fungus Fusarium.</title>
        <authorList>
            <person name="Kim H.-S."/>
            <person name="Busman M."/>
            <person name="Brown D.W."/>
            <person name="Divon H."/>
            <person name="Uhlig S."/>
            <person name="Proctor R.H."/>
        </authorList>
    </citation>
    <scope>NUCLEOTIDE SEQUENCE [LARGE SCALE GENOMIC DNA]</scope>
    <source>
        <strain evidence="1 2">NRRL 25196</strain>
    </source>
</reference>
<keyword evidence="2" id="KW-1185">Reference proteome</keyword>
<sequence>MTTVSELINCLWKAPPYPAIRLHKDRTHPENFVYYKSWGFNIYRTYYGEGSDKHWAILMDALKRQTYLSLRGLEEDMEYELDTRRRIHHHRNKQQYMEDLERLRKLFRLEVREGPELEGLDIYQVRRISAEENKEGKVITVGGRVQYVLVADEAVLRNIAEGEFVVKAVAYKWDRSMNWGWMRIPTAYLLELWQTLVLCEEMDRDIIWFLGPERELEKCIWPGEDSVPATSCCSEVRPLYRHYSGQGLWAEIEREIQKLRIARTAEMSGRPRELSSKFCLPD</sequence>